<dbReference type="Pfam" id="PF11228">
    <property type="entry name" value="DUF3027"/>
    <property type="match status" value="1"/>
</dbReference>
<feature type="region of interest" description="Disordered" evidence="1">
    <location>
        <begin position="1"/>
        <end position="40"/>
    </location>
</feature>
<protein>
    <recommendedName>
        <fullName evidence="4">DUF3027 domain-containing protein</fullName>
    </recommendedName>
</protein>
<feature type="region of interest" description="Disordered" evidence="1">
    <location>
        <begin position="224"/>
        <end position="252"/>
    </location>
</feature>
<proteinExistence type="predicted"/>
<accession>A0A1T4Z2A8</accession>
<evidence type="ECO:0000313" key="3">
    <source>
        <dbReference type="Proteomes" id="UP000191040"/>
    </source>
</evidence>
<dbReference type="InterPro" id="IPR021391">
    <property type="entry name" value="DUF3027"/>
</dbReference>
<name>A0A1T4Z2A8_9ACTN</name>
<dbReference type="EMBL" id="LT796768">
    <property type="protein sequence ID" value="SKB08086.1"/>
    <property type="molecule type" value="Genomic_DNA"/>
</dbReference>
<evidence type="ECO:0000313" key="2">
    <source>
        <dbReference type="EMBL" id="SKB08086.1"/>
    </source>
</evidence>
<gene>
    <name evidence="2" type="ORF">SAMN06295964_1990</name>
</gene>
<sequence>MVGCGPVGDNRTMSTATSPARAALDASADDGTVGDHLGSTEEAPGLVTERFACLLPGYRGWYWAVSASVLDEQVSINDIVLLPGDEAIVAPEWTPYRERIRPGDLGPGDVLPPEEDDIRLVPAWSAGDGDETGVVDRHFAREIGLGREWVLSIEGREDAAERWYEGESGPDTPIAKQAPGVCGTCGFLVSLAGDLSDRFGVCANKMANADGRIVALTHGCGAHSATRPKRSASASKLPDPVLDSTRAELEEF</sequence>
<evidence type="ECO:0000256" key="1">
    <source>
        <dbReference type="SAM" id="MobiDB-lite"/>
    </source>
</evidence>
<reference evidence="3" key="1">
    <citation type="submission" date="2017-02" db="EMBL/GenBank/DDBJ databases">
        <authorList>
            <person name="Varghese N."/>
            <person name="Submissions S."/>
        </authorList>
    </citation>
    <scope>NUCLEOTIDE SEQUENCE [LARGE SCALE GENOMIC DNA]</scope>
    <source>
        <strain evidence="3">9H-4</strain>
    </source>
</reference>
<dbReference type="AlphaFoldDB" id="A0A1T4Z2A8"/>
<organism evidence="2 3">
    <name type="scientific">Aeromicrobium choanae</name>
    <dbReference type="NCBI Taxonomy" id="1736691"/>
    <lineage>
        <taxon>Bacteria</taxon>
        <taxon>Bacillati</taxon>
        <taxon>Actinomycetota</taxon>
        <taxon>Actinomycetes</taxon>
        <taxon>Propionibacteriales</taxon>
        <taxon>Nocardioidaceae</taxon>
        <taxon>Aeromicrobium</taxon>
    </lineage>
</organism>
<dbReference type="STRING" id="1736691.SAMN06295964_1990"/>
<keyword evidence="3" id="KW-1185">Reference proteome</keyword>
<dbReference type="Proteomes" id="UP000191040">
    <property type="component" value="Chromosome I"/>
</dbReference>
<evidence type="ECO:0008006" key="4">
    <source>
        <dbReference type="Google" id="ProtNLM"/>
    </source>
</evidence>